<accession>A0A6N2Z7X9</accession>
<evidence type="ECO:0000313" key="2">
    <source>
        <dbReference type="EMBL" id="VYT73880.1"/>
    </source>
</evidence>
<protein>
    <submittedName>
        <fullName evidence="2">Uncharacterized protein</fullName>
    </submittedName>
</protein>
<dbReference type="AlphaFoldDB" id="A0A6N2Z7X9"/>
<feature type="compositionally biased region" description="Polar residues" evidence="1">
    <location>
        <begin position="1"/>
        <end position="13"/>
    </location>
</feature>
<sequence>MSHPLISTPQPNFHFSPPKKNKMIGPHPIITKTPAANTQRAFLYHEREPARLGIRV</sequence>
<gene>
    <name evidence="2" type="ORF">LRLFYP97_01725</name>
</gene>
<organism evidence="2">
    <name type="scientific">Lacticaseibacillus rhamnosus</name>
    <name type="common">Lactobacillus rhamnosus</name>
    <dbReference type="NCBI Taxonomy" id="47715"/>
    <lineage>
        <taxon>Bacteria</taxon>
        <taxon>Bacillati</taxon>
        <taxon>Bacillota</taxon>
        <taxon>Bacilli</taxon>
        <taxon>Lactobacillales</taxon>
        <taxon>Lactobacillaceae</taxon>
        <taxon>Lacticaseibacillus</taxon>
    </lineage>
</organism>
<reference evidence="2" key="1">
    <citation type="submission" date="2019-11" db="EMBL/GenBank/DDBJ databases">
        <authorList>
            <person name="Feng L."/>
        </authorList>
    </citation>
    <scope>NUCLEOTIDE SEQUENCE</scope>
    <source>
        <strain evidence="2">LrhamnosusLFYP97</strain>
    </source>
</reference>
<dbReference type="EMBL" id="CACRTK010000030">
    <property type="protein sequence ID" value="VYT73880.1"/>
    <property type="molecule type" value="Genomic_DNA"/>
</dbReference>
<feature type="region of interest" description="Disordered" evidence="1">
    <location>
        <begin position="1"/>
        <end position="27"/>
    </location>
</feature>
<name>A0A6N2Z7X9_LACRH</name>
<evidence type="ECO:0000256" key="1">
    <source>
        <dbReference type="SAM" id="MobiDB-lite"/>
    </source>
</evidence>
<proteinExistence type="predicted"/>